<dbReference type="PROSITE" id="PS50943">
    <property type="entry name" value="HTH_CROC1"/>
    <property type="match status" value="1"/>
</dbReference>
<proteinExistence type="predicted"/>
<feature type="domain" description="HTH cro/C1-type" evidence="1">
    <location>
        <begin position="19"/>
        <end position="52"/>
    </location>
</feature>
<dbReference type="OrthoDB" id="3422637at2"/>
<comment type="caution">
    <text evidence="2">The sequence shown here is derived from an EMBL/GenBank/DDBJ whole genome shotgun (WGS) entry which is preliminary data.</text>
</comment>
<dbReference type="Pfam" id="PF13560">
    <property type="entry name" value="HTH_31"/>
    <property type="match status" value="1"/>
</dbReference>
<keyword evidence="3" id="KW-1185">Reference proteome</keyword>
<name>A0A246RK86_9ACTN</name>
<dbReference type="SUPFAM" id="SSF47413">
    <property type="entry name" value="lambda repressor-like DNA-binding domains"/>
    <property type="match status" value="1"/>
</dbReference>
<dbReference type="SMART" id="SM00530">
    <property type="entry name" value="HTH_XRE"/>
    <property type="match status" value="1"/>
</dbReference>
<organism evidence="2 3">
    <name type="scientific">Micromonospora wenchangensis</name>
    <dbReference type="NCBI Taxonomy" id="1185415"/>
    <lineage>
        <taxon>Bacteria</taxon>
        <taxon>Bacillati</taxon>
        <taxon>Actinomycetota</taxon>
        <taxon>Actinomycetes</taxon>
        <taxon>Micromonosporales</taxon>
        <taxon>Micromonosporaceae</taxon>
        <taxon>Micromonospora</taxon>
    </lineage>
</organism>
<dbReference type="InterPro" id="IPR043917">
    <property type="entry name" value="DUF5753"/>
</dbReference>
<accession>A0A246RK86</accession>
<dbReference type="InterPro" id="IPR001387">
    <property type="entry name" value="Cro/C1-type_HTH"/>
</dbReference>
<evidence type="ECO:0000259" key="1">
    <source>
        <dbReference type="PROSITE" id="PS50943"/>
    </source>
</evidence>
<dbReference type="Proteomes" id="UP000197174">
    <property type="component" value="Unassembled WGS sequence"/>
</dbReference>
<dbReference type="GO" id="GO:0003677">
    <property type="term" value="F:DNA binding"/>
    <property type="evidence" value="ECO:0007669"/>
    <property type="project" value="UniProtKB-KW"/>
</dbReference>
<reference evidence="2 3" key="1">
    <citation type="submission" date="2017-03" db="EMBL/GenBank/DDBJ databases">
        <title>Whole genome sequence of Micromonospora wenchangensis, isolated from mangrove soil.</title>
        <authorList>
            <person name="Yang H."/>
        </authorList>
    </citation>
    <scope>NUCLEOTIDE SEQUENCE [LARGE SCALE GENOMIC DNA]</scope>
    <source>
        <strain evidence="2 3">CCTCC AA 2012002</strain>
    </source>
</reference>
<keyword evidence="2" id="KW-0238">DNA-binding</keyword>
<dbReference type="Pfam" id="PF19054">
    <property type="entry name" value="DUF5753"/>
    <property type="match status" value="1"/>
</dbReference>
<dbReference type="EMBL" id="MZMV01000036">
    <property type="protein sequence ID" value="OWV04313.1"/>
    <property type="molecule type" value="Genomic_DNA"/>
</dbReference>
<dbReference type="CDD" id="cd00093">
    <property type="entry name" value="HTH_XRE"/>
    <property type="match status" value="1"/>
</dbReference>
<evidence type="ECO:0000313" key="2">
    <source>
        <dbReference type="EMBL" id="OWV04313.1"/>
    </source>
</evidence>
<dbReference type="Gene3D" id="1.10.260.40">
    <property type="entry name" value="lambda repressor-like DNA-binding domains"/>
    <property type="match status" value="1"/>
</dbReference>
<dbReference type="AlphaFoldDB" id="A0A246RK86"/>
<sequence>MSGGILEGDRNMGLIRAQLRRQRVLAGMNQDEFGKRTNYSASTVSAVETGTRAMDTPFAARADEVLETGGLFVSLLELARRDGQPRWFRPWLDAERAADQLRCYQPTLVPGLLQTEAYARAVIRCDDKLTDAQVEQRLAARMDRQSILNKDEPPQFVVVLDEIVIRRVDEAFHQALADQVHRLIELAERPNISIHIVPADIAIHVSLTGPFILAKTADGGWVGNLENQLGGIVVDKDDALATLLSRWETVRNEALSRRQSTELMKEVVKSWT</sequence>
<gene>
    <name evidence="2" type="ORF">B5D80_20615</name>
</gene>
<protein>
    <submittedName>
        <fullName evidence="2">DNA-binding protein</fullName>
    </submittedName>
</protein>
<evidence type="ECO:0000313" key="3">
    <source>
        <dbReference type="Proteomes" id="UP000197174"/>
    </source>
</evidence>
<dbReference type="InterPro" id="IPR010982">
    <property type="entry name" value="Lambda_DNA-bd_dom_sf"/>
</dbReference>